<proteinExistence type="inferred from homology"/>
<comment type="function">
    <text evidence="10">Functions in the biosynthesis of the anionic phospholipids phosphatidylglycerol and cardiolipin.</text>
</comment>
<evidence type="ECO:0000256" key="5">
    <source>
        <dbReference type="ARBA" id="ARBA00022737"/>
    </source>
</evidence>
<keyword evidence="10" id="KW-0496">Mitochondrion</keyword>
<keyword evidence="10" id="KW-0067">ATP-binding</keyword>
<dbReference type="GO" id="GO:0032049">
    <property type="term" value="P:cardiolipin biosynthetic process"/>
    <property type="evidence" value="ECO:0007669"/>
    <property type="project" value="EnsemblFungi"/>
</dbReference>
<dbReference type="STRING" id="13706.A0A1X2HV08"/>
<dbReference type="FunCoup" id="A0A1X2HV08">
    <property type="interactions" value="712"/>
</dbReference>
<dbReference type="InterPro" id="IPR001736">
    <property type="entry name" value="PLipase_D/transphosphatidylase"/>
</dbReference>
<dbReference type="InterPro" id="IPR025202">
    <property type="entry name" value="PLD-like_dom"/>
</dbReference>
<dbReference type="EC" id="2.7.8.5" evidence="10"/>
<dbReference type="GO" id="GO:0008444">
    <property type="term" value="F:CDP-diacylglycerol-glycerol-3-phosphate 3-phosphatidyltransferase activity"/>
    <property type="evidence" value="ECO:0007669"/>
    <property type="project" value="UniProtKB-EC"/>
</dbReference>
<comment type="catalytic activity">
    <reaction evidence="9 10">
        <text>a CDP-1,2-diacyl-sn-glycerol + sn-glycerol 3-phosphate = a 1,2-diacyl-sn-glycero-3-phospho-(1'-sn-glycero-3'-phosphate) + CMP + H(+)</text>
        <dbReference type="Rhea" id="RHEA:12593"/>
        <dbReference type="ChEBI" id="CHEBI:15378"/>
        <dbReference type="ChEBI" id="CHEBI:57597"/>
        <dbReference type="ChEBI" id="CHEBI:58332"/>
        <dbReference type="ChEBI" id="CHEBI:60110"/>
        <dbReference type="ChEBI" id="CHEBI:60377"/>
        <dbReference type="EC" id="2.7.8.5"/>
    </reaction>
</comment>
<keyword evidence="13" id="KW-1185">Reference proteome</keyword>
<dbReference type="GO" id="GO:0031966">
    <property type="term" value="C:mitochondrial membrane"/>
    <property type="evidence" value="ECO:0007669"/>
    <property type="project" value="EnsemblFungi"/>
</dbReference>
<keyword evidence="4 10" id="KW-0808">Transferase</keyword>
<dbReference type="PIRSF" id="PIRSF000850">
    <property type="entry name" value="Phospholipase_D_PSS"/>
    <property type="match status" value="1"/>
</dbReference>
<dbReference type="GO" id="GO:0005524">
    <property type="term" value="F:ATP binding"/>
    <property type="evidence" value="ECO:0007669"/>
    <property type="project" value="UniProtKB-KW"/>
</dbReference>
<evidence type="ECO:0000256" key="2">
    <source>
        <dbReference type="ARBA" id="ARBA00010682"/>
    </source>
</evidence>
<evidence type="ECO:0000256" key="3">
    <source>
        <dbReference type="ARBA" id="ARBA00022516"/>
    </source>
</evidence>
<dbReference type="InterPro" id="IPR016270">
    <property type="entry name" value="PGS1"/>
</dbReference>
<dbReference type="PANTHER" id="PTHR12586:SF1">
    <property type="entry name" value="CDP-DIACYLGLYCEROL--GLYCEROL-3-PHOSPHATE 3-PHOSPHATIDYLTRANSFERASE, MITOCHONDRIAL"/>
    <property type="match status" value="1"/>
</dbReference>
<dbReference type="Proteomes" id="UP000242180">
    <property type="component" value="Unassembled WGS sequence"/>
</dbReference>
<dbReference type="CDD" id="cd09135">
    <property type="entry name" value="PLDc_PGS1_euk_1"/>
    <property type="match status" value="1"/>
</dbReference>
<comment type="pathway">
    <text evidence="1 10">Phospholipid metabolism; phosphatidylglycerol biosynthesis; phosphatidylglycerol from CDP-diacylglycerol: step 1/2.</text>
</comment>
<comment type="caution">
    <text evidence="12">The sequence shown here is derived from an EMBL/GenBank/DDBJ whole genome shotgun (WGS) entry which is preliminary data.</text>
</comment>
<keyword evidence="5" id="KW-0677">Repeat</keyword>
<dbReference type="Pfam" id="PF13091">
    <property type="entry name" value="PLDc_2"/>
    <property type="match status" value="1"/>
</dbReference>
<keyword evidence="7 10" id="KW-0594">Phospholipid biosynthesis</keyword>
<evidence type="ECO:0000313" key="13">
    <source>
        <dbReference type="Proteomes" id="UP000242180"/>
    </source>
</evidence>
<name>A0A1X2HV08_SYNRA</name>
<dbReference type="SUPFAM" id="SSF56024">
    <property type="entry name" value="Phospholipase D/nuclease"/>
    <property type="match status" value="1"/>
</dbReference>
<dbReference type="OMA" id="HKCLAQC"/>
<evidence type="ECO:0000256" key="7">
    <source>
        <dbReference type="ARBA" id="ARBA00023209"/>
    </source>
</evidence>
<dbReference type="OrthoDB" id="10250191at2759"/>
<comment type="subcellular location">
    <subcellularLocation>
        <location evidence="10">Mitochondrion</location>
    </subcellularLocation>
</comment>
<keyword evidence="3 10" id="KW-0444">Lipid biosynthesis</keyword>
<reference evidence="12 13" key="1">
    <citation type="submission" date="2016-07" db="EMBL/GenBank/DDBJ databases">
        <title>Pervasive Adenine N6-methylation of Active Genes in Fungi.</title>
        <authorList>
            <consortium name="DOE Joint Genome Institute"/>
            <person name="Mondo S.J."/>
            <person name="Dannebaum R.O."/>
            <person name="Kuo R.C."/>
            <person name="Labutti K."/>
            <person name="Haridas S."/>
            <person name="Kuo A."/>
            <person name="Salamov A."/>
            <person name="Ahrendt S.R."/>
            <person name="Lipzen A."/>
            <person name="Sullivan W."/>
            <person name="Andreopoulos W.B."/>
            <person name="Clum A."/>
            <person name="Lindquist E."/>
            <person name="Daum C."/>
            <person name="Ramamoorthy G.K."/>
            <person name="Gryganskyi A."/>
            <person name="Culley D."/>
            <person name="Magnuson J.K."/>
            <person name="James T.Y."/>
            <person name="O'Malley M.A."/>
            <person name="Stajich J.E."/>
            <person name="Spatafora J.W."/>
            <person name="Visel A."/>
            <person name="Grigoriev I.V."/>
        </authorList>
    </citation>
    <scope>NUCLEOTIDE SEQUENCE [LARGE SCALE GENOMIC DNA]</scope>
    <source>
        <strain evidence="12 13">NRRL 2496</strain>
    </source>
</reference>
<keyword evidence="10" id="KW-0547">Nucleotide-binding</keyword>
<dbReference type="EMBL" id="MCGN01000001">
    <property type="protein sequence ID" value="ORZ03397.1"/>
    <property type="molecule type" value="Genomic_DNA"/>
</dbReference>
<feature type="domain" description="PLD phosphodiesterase" evidence="11">
    <location>
        <begin position="190"/>
        <end position="216"/>
    </location>
</feature>
<evidence type="ECO:0000256" key="4">
    <source>
        <dbReference type="ARBA" id="ARBA00022679"/>
    </source>
</evidence>
<comment type="similarity">
    <text evidence="2 10">Belongs to the CDP-alcohol phosphatidyltransferase class-II family.</text>
</comment>
<organism evidence="12 13">
    <name type="scientific">Syncephalastrum racemosum</name>
    <name type="common">Filamentous fungus</name>
    <dbReference type="NCBI Taxonomy" id="13706"/>
    <lineage>
        <taxon>Eukaryota</taxon>
        <taxon>Fungi</taxon>
        <taxon>Fungi incertae sedis</taxon>
        <taxon>Mucoromycota</taxon>
        <taxon>Mucoromycotina</taxon>
        <taxon>Mucoromycetes</taxon>
        <taxon>Mucorales</taxon>
        <taxon>Syncephalastraceae</taxon>
        <taxon>Syncephalastrum</taxon>
    </lineage>
</organism>
<dbReference type="UniPathway" id="UPA00084">
    <property type="reaction ID" value="UER00503"/>
</dbReference>
<dbReference type="InParanoid" id="A0A1X2HV08"/>
<evidence type="ECO:0000256" key="6">
    <source>
        <dbReference type="ARBA" id="ARBA00023098"/>
    </source>
</evidence>
<evidence type="ECO:0000256" key="9">
    <source>
        <dbReference type="ARBA" id="ARBA00048586"/>
    </source>
</evidence>
<dbReference type="PANTHER" id="PTHR12586">
    <property type="entry name" value="CDP-DIACYLGLYCEROL--SERINE O-PHOSPHATIDYLTRANSFERASE"/>
    <property type="match status" value="1"/>
</dbReference>
<dbReference type="AlphaFoldDB" id="A0A1X2HV08"/>
<evidence type="ECO:0000259" key="11">
    <source>
        <dbReference type="PROSITE" id="PS50035"/>
    </source>
</evidence>
<protein>
    <recommendedName>
        <fullName evidence="10">CDP-diacylglycerol--glycerol-3-phosphate 3-phosphatidyltransferase</fullName>
        <ecNumber evidence="10">2.7.8.5</ecNumber>
    </recommendedName>
</protein>
<dbReference type="Gene3D" id="3.30.870.10">
    <property type="entry name" value="Endonuclease Chain A"/>
    <property type="match status" value="2"/>
</dbReference>
<dbReference type="CDD" id="cd09137">
    <property type="entry name" value="PLDc_PGS1_euk_2"/>
    <property type="match status" value="1"/>
</dbReference>
<evidence type="ECO:0000313" key="12">
    <source>
        <dbReference type="EMBL" id="ORZ03397.1"/>
    </source>
</evidence>
<evidence type="ECO:0000256" key="10">
    <source>
        <dbReference type="RuleBase" id="RU365024"/>
    </source>
</evidence>
<evidence type="ECO:0000256" key="1">
    <source>
        <dbReference type="ARBA" id="ARBA00005042"/>
    </source>
</evidence>
<gene>
    <name evidence="12" type="ORF">BCR43DRAFT_483288</name>
</gene>
<keyword evidence="6 10" id="KW-0443">Lipid metabolism</keyword>
<dbReference type="PROSITE" id="PS50035">
    <property type="entry name" value="PLD"/>
    <property type="match status" value="1"/>
</dbReference>
<accession>A0A1X2HV08</accession>
<keyword evidence="8 10" id="KW-1208">Phospholipid metabolism</keyword>
<evidence type="ECO:0000256" key="8">
    <source>
        <dbReference type="ARBA" id="ARBA00023264"/>
    </source>
</evidence>
<sequence>MPISRSSSSLLAIRRAASRSASFAAARRIAPRQSHADFQRYQNARRLLSMTCVRHTPEAFQPLYKMAPAFYARGSDIVPLYEPCEFYAELKSRILSAKRRIFLAALYIGHTEKELVETIREALRQSDTLQVEILIDCLRGTRISKAGESSATLLLSLIREFPDQVQVSLYHTPDLTGMLKRALPQRFNEGIGLMHLKLYGFDDTIMLSGANLSTDYFTNRQDRYILFDKQPDITNYYHGLFNVVRRFSYQLYQAQSQKVSDEKTLHPGYTLAMLPGVHDPVRHSRQFRAQARENLLSFIARNTNHERTNVRPEEDTVVLPVIQMGPFNIRQDELMTLKLLDMANRATEQWTIDLTSGYFNFTDKYKAWILRTKAAFRFLTAAPEANGFFNSRGVSRFLPPAYTWIEKQFYKQARRAGRSEDITIKEYSRPGWTYHAKGMWVSLPGENHPTLTMIGSPNFGHRSSERDLEAQAVVITKNDELRSAFKKEIEHLNAYSTLVSTETFAQQDRRVPYGVRVATAMIKTML</sequence>